<comment type="caution">
    <text evidence="2">The sequence shown here is derived from an EMBL/GenBank/DDBJ whole genome shotgun (WGS) entry which is preliminary data.</text>
</comment>
<dbReference type="InterPro" id="IPR028098">
    <property type="entry name" value="Glyco_trans_4-like_N"/>
</dbReference>
<sequence length="362" mass="39279">MPKTRVLYLITKATYGGAQKYVFDLATNLPKDEFEPIVAYGTRGKLSADLAAAGITTRHLPSLGRDIAVISDIRSFFEILKTLRTTKPDVIHLNSSKAAALGALAARIAGVPKIIFTVHGWPFKELRNILAKLIIYKISWLTGLLSTAAIVVSKADEAIGKRMWFVGNKIRHIPIGINPPQFLSREEASSTLKISATTPRIVTIAELTPNKGVRYAIEAIAELKKRDSDASYTIIGDGEERTELVERTQKLGLADRVFFKGFVPDASKYLKAFDVFLLPSIKEGMPYVLLEAAASGLQIVTTNVVDPEFGERTESTHAIAPADAGAIAQALSETAAGTPVSPSTKNAHSLSEMVEKTTALYR</sequence>
<dbReference type="EMBL" id="MFLZ01000011">
    <property type="protein sequence ID" value="OGG80253.1"/>
    <property type="molecule type" value="Genomic_DNA"/>
</dbReference>
<dbReference type="PANTHER" id="PTHR12526">
    <property type="entry name" value="GLYCOSYLTRANSFERASE"/>
    <property type="match status" value="1"/>
</dbReference>
<gene>
    <name evidence="2" type="ORF">A3A39_03720</name>
</gene>
<evidence type="ECO:0000313" key="2">
    <source>
        <dbReference type="EMBL" id="OGG80253.1"/>
    </source>
</evidence>
<dbReference type="STRING" id="1798512.A3A39_03720"/>
<feature type="domain" description="Glycosyltransferase subfamily 4-like N-terminal" evidence="1">
    <location>
        <begin position="15"/>
        <end position="179"/>
    </location>
</feature>
<protein>
    <recommendedName>
        <fullName evidence="1">Glycosyltransferase subfamily 4-like N-terminal domain-containing protein</fullName>
    </recommendedName>
</protein>
<dbReference type="Pfam" id="PF13692">
    <property type="entry name" value="Glyco_trans_1_4"/>
    <property type="match status" value="1"/>
</dbReference>
<organism evidence="2 3">
    <name type="scientific">Candidatus Kaiserbacteria bacterium RIFCSPLOWO2_01_FULL_54_13</name>
    <dbReference type="NCBI Taxonomy" id="1798512"/>
    <lineage>
        <taxon>Bacteria</taxon>
        <taxon>Candidatus Kaiseribacteriota</taxon>
    </lineage>
</organism>
<dbReference type="Proteomes" id="UP000177372">
    <property type="component" value="Unassembled WGS sequence"/>
</dbReference>
<dbReference type="Gene3D" id="3.40.50.2000">
    <property type="entry name" value="Glycogen Phosphorylase B"/>
    <property type="match status" value="2"/>
</dbReference>
<dbReference type="Pfam" id="PF13439">
    <property type="entry name" value="Glyco_transf_4"/>
    <property type="match status" value="1"/>
</dbReference>
<reference evidence="2 3" key="1">
    <citation type="journal article" date="2016" name="Nat. Commun.">
        <title>Thousands of microbial genomes shed light on interconnected biogeochemical processes in an aquifer system.</title>
        <authorList>
            <person name="Anantharaman K."/>
            <person name="Brown C.T."/>
            <person name="Hug L.A."/>
            <person name="Sharon I."/>
            <person name="Castelle C.J."/>
            <person name="Probst A.J."/>
            <person name="Thomas B.C."/>
            <person name="Singh A."/>
            <person name="Wilkins M.J."/>
            <person name="Karaoz U."/>
            <person name="Brodie E.L."/>
            <person name="Williams K.H."/>
            <person name="Hubbard S.S."/>
            <person name="Banfield J.F."/>
        </authorList>
    </citation>
    <scope>NUCLEOTIDE SEQUENCE [LARGE SCALE GENOMIC DNA]</scope>
</reference>
<dbReference type="AlphaFoldDB" id="A0A1F6F351"/>
<dbReference type="SUPFAM" id="SSF53756">
    <property type="entry name" value="UDP-Glycosyltransferase/glycogen phosphorylase"/>
    <property type="match status" value="1"/>
</dbReference>
<evidence type="ECO:0000259" key="1">
    <source>
        <dbReference type="Pfam" id="PF13439"/>
    </source>
</evidence>
<accession>A0A1F6F351</accession>
<name>A0A1F6F351_9BACT</name>
<evidence type="ECO:0000313" key="3">
    <source>
        <dbReference type="Proteomes" id="UP000177372"/>
    </source>
</evidence>
<proteinExistence type="predicted"/>